<protein>
    <submittedName>
        <fullName evidence="2">Phosphotransferase</fullName>
    </submittedName>
</protein>
<dbReference type="RefSeq" id="WP_160912168.1">
    <property type="nucleotide sequence ID" value="NZ_WMFA01000002.1"/>
</dbReference>
<dbReference type="PANTHER" id="PTHR21310">
    <property type="entry name" value="AMINOGLYCOSIDE PHOSPHOTRANSFERASE-RELATED-RELATED"/>
    <property type="match status" value="1"/>
</dbReference>
<gene>
    <name evidence="2" type="ORF">GLW00_05890</name>
</gene>
<comment type="caution">
    <text evidence="2">The sequence shown here is derived from an EMBL/GenBank/DDBJ whole genome shotgun (WGS) entry which is preliminary data.</text>
</comment>
<dbReference type="InterPro" id="IPR008266">
    <property type="entry name" value="Tyr_kinase_AS"/>
</dbReference>
<evidence type="ECO:0000259" key="1">
    <source>
        <dbReference type="Pfam" id="PF01636"/>
    </source>
</evidence>
<dbReference type="SUPFAM" id="SSF56112">
    <property type="entry name" value="Protein kinase-like (PK-like)"/>
    <property type="match status" value="1"/>
</dbReference>
<dbReference type="InterPro" id="IPR011009">
    <property type="entry name" value="Kinase-like_dom_sf"/>
</dbReference>
<dbReference type="GO" id="GO:0004672">
    <property type="term" value="F:protein kinase activity"/>
    <property type="evidence" value="ECO:0007669"/>
    <property type="project" value="InterPro"/>
</dbReference>
<dbReference type="Gene3D" id="3.90.1200.10">
    <property type="match status" value="1"/>
</dbReference>
<reference evidence="2 3" key="1">
    <citation type="submission" date="2019-11" db="EMBL/GenBank/DDBJ databases">
        <title>Genome sequences of 17 halophilic strains isolated from different environments.</title>
        <authorList>
            <person name="Furrow R.E."/>
        </authorList>
    </citation>
    <scope>NUCLEOTIDE SEQUENCE [LARGE SCALE GENOMIC DNA]</scope>
    <source>
        <strain evidence="2 3">SL-4</strain>
    </source>
</reference>
<dbReference type="InterPro" id="IPR002575">
    <property type="entry name" value="Aminoglycoside_PTrfase"/>
</dbReference>
<dbReference type="AlphaFoldDB" id="A0A845F9P5"/>
<sequence>MNAQENATRLKQWAHKAGLGLHTEKIIIRYIWNPGGFVNQSYQISDGKKRMHVKFAKENHMDRLKQWTRLHDYLRENYHAPKLLLEIHKTVIPGRPYGLVFDFFEGKAWDGGAGTDEILSKVSQLHGDSKLKKELEAGEQTCADAMTETYIRRLREDLHIINSHRASLPFVKKNTFDWFHEVTDDLEKEIQQSIHFQRPAEDVVHNDLSQQNILVNEKEFCIIDWDDLTLGDAAADYASLLWPWFGTDEWPMWEEKVRVLAGDAVVKRMKLYFKAKLLDDIIDVLADYVEAEKFPEVKEQTQQRAKATHLMALEIYKARYEKSPL</sequence>
<evidence type="ECO:0000313" key="3">
    <source>
        <dbReference type="Proteomes" id="UP000450457"/>
    </source>
</evidence>
<keyword evidence="2" id="KW-0808">Transferase</keyword>
<organism evidence="2 3">
    <name type="scientific">Halobacillus litoralis</name>
    <dbReference type="NCBI Taxonomy" id="45668"/>
    <lineage>
        <taxon>Bacteria</taxon>
        <taxon>Bacillati</taxon>
        <taxon>Bacillota</taxon>
        <taxon>Bacilli</taxon>
        <taxon>Bacillales</taxon>
        <taxon>Bacillaceae</taxon>
        <taxon>Halobacillus</taxon>
    </lineage>
</organism>
<dbReference type="Pfam" id="PF01636">
    <property type="entry name" value="APH"/>
    <property type="match status" value="1"/>
</dbReference>
<dbReference type="EMBL" id="WMFA01000002">
    <property type="protein sequence ID" value="MYL70367.1"/>
    <property type="molecule type" value="Genomic_DNA"/>
</dbReference>
<accession>A0A845F9P5</accession>
<dbReference type="OrthoDB" id="2534157at2"/>
<proteinExistence type="predicted"/>
<name>A0A845F9P5_9BACI</name>
<dbReference type="GeneID" id="78006512"/>
<dbReference type="InterPro" id="IPR051678">
    <property type="entry name" value="AGP_Transferase"/>
</dbReference>
<feature type="domain" description="Aminoglycoside phosphotransferase" evidence="1">
    <location>
        <begin position="34"/>
        <end position="257"/>
    </location>
</feature>
<dbReference type="Proteomes" id="UP000450457">
    <property type="component" value="Unassembled WGS sequence"/>
</dbReference>
<dbReference type="PROSITE" id="PS00109">
    <property type="entry name" value="PROTEIN_KINASE_TYR"/>
    <property type="match status" value="1"/>
</dbReference>
<evidence type="ECO:0000313" key="2">
    <source>
        <dbReference type="EMBL" id="MYL70367.1"/>
    </source>
</evidence>